<feature type="disulfide bond" evidence="2">
    <location>
        <begin position="527"/>
        <end position="542"/>
    </location>
</feature>
<feature type="non-terminal residue" evidence="5">
    <location>
        <position position="1"/>
    </location>
</feature>
<evidence type="ECO:0000256" key="3">
    <source>
        <dbReference type="SAM" id="MobiDB-lite"/>
    </source>
</evidence>
<feature type="compositionally biased region" description="Gly residues" evidence="3">
    <location>
        <begin position="214"/>
        <end position="225"/>
    </location>
</feature>
<keyword evidence="6" id="KW-1185">Reference proteome</keyword>
<organism evidence="5 6">
    <name type="scientific">Heterotrigona itama</name>
    <dbReference type="NCBI Taxonomy" id="395501"/>
    <lineage>
        <taxon>Eukaryota</taxon>
        <taxon>Metazoa</taxon>
        <taxon>Ecdysozoa</taxon>
        <taxon>Arthropoda</taxon>
        <taxon>Hexapoda</taxon>
        <taxon>Insecta</taxon>
        <taxon>Pterygota</taxon>
        <taxon>Neoptera</taxon>
        <taxon>Endopterygota</taxon>
        <taxon>Hymenoptera</taxon>
        <taxon>Apocrita</taxon>
        <taxon>Aculeata</taxon>
        <taxon>Apoidea</taxon>
        <taxon>Anthophila</taxon>
        <taxon>Apidae</taxon>
        <taxon>Heterotrigona</taxon>
    </lineage>
</organism>
<protein>
    <recommendedName>
        <fullName evidence="4">EB domain-containing protein</fullName>
    </recommendedName>
</protein>
<dbReference type="EMBL" id="CAJDYZ010003178">
    <property type="protein sequence ID" value="CAD1469914.1"/>
    <property type="molecule type" value="Genomic_DNA"/>
</dbReference>
<evidence type="ECO:0000259" key="4">
    <source>
        <dbReference type="Pfam" id="PF01683"/>
    </source>
</evidence>
<comment type="caution">
    <text evidence="2">Lacks conserved residue(s) required for the propagation of feature annotation.</text>
</comment>
<sequence>GTTGGSWTERRTLGERCSKDAECQWRIEGSHCDRGHCRCLPYFAAYNRTHCLEATLLGEQCLVDEQCTLKVANSGCLHGLCGCTHGFLQFRRHTCLAEKQSTSLLTQLLDLHYNFLTNCSDLSELGGGKKTAKLGQICYEHAHCRLWQRNSHCDFLIPNLFGRCQCTAPMRRVNDVCRPDDLVRPPPLSHGNGDLSKETTINAATLSSRHDEQTGGGGGGGGGGQPAANEEQKHQQQNQEETGVAIEWLKNDSAQSTISSFSLNSINSESSNSLGTQNDRFLPTMDHDDDTDDAIVVEAVIEPQSVIGNHDDASTWTSESTSEAARRPSAVTLGHECVSDVECRLADPYSRCVEGICDCVSRGNGSSCSARNAGCPAGSFRCKSSGKCVSWFFVCDGRPDCSDGSDERCWNGAECPEQAFRCSNVSNAVCVSRAAICDGKQDCPHGEDEAGCNDRRKCPRGAFRCDNGQCLPAYEFCNAVVSCRDGSDEPRGACRRQIGSHRAVRLSSKYCPFRCDNGRCRSDAIVCSGRDGCGDGSDEKRCSVC</sequence>
<gene>
    <name evidence="5" type="ORF">MHI_LOCUS168012</name>
</gene>
<dbReference type="Proteomes" id="UP000752696">
    <property type="component" value="Unassembled WGS sequence"/>
</dbReference>
<dbReference type="AlphaFoldDB" id="A0A6V7GXQ7"/>
<accession>A0A6V7GXQ7</accession>
<proteinExistence type="predicted"/>
<dbReference type="CDD" id="cd00112">
    <property type="entry name" value="LDLa"/>
    <property type="match status" value="4"/>
</dbReference>
<dbReference type="SMART" id="SM00192">
    <property type="entry name" value="LDLa"/>
    <property type="match status" value="4"/>
</dbReference>
<feature type="domain" description="EB" evidence="4">
    <location>
        <begin position="39"/>
        <end position="95"/>
    </location>
</feature>
<dbReference type="InterPro" id="IPR036055">
    <property type="entry name" value="LDL_receptor-like_sf"/>
</dbReference>
<evidence type="ECO:0000313" key="6">
    <source>
        <dbReference type="Proteomes" id="UP000752696"/>
    </source>
</evidence>
<reference evidence="5" key="1">
    <citation type="submission" date="2020-07" db="EMBL/GenBank/DDBJ databases">
        <authorList>
            <person name="Nazaruddin N."/>
        </authorList>
    </citation>
    <scope>NUCLEOTIDE SEQUENCE</scope>
</reference>
<dbReference type="SUPFAM" id="SSF57424">
    <property type="entry name" value="LDL receptor-like module"/>
    <property type="match status" value="4"/>
</dbReference>
<dbReference type="InterPro" id="IPR023415">
    <property type="entry name" value="LDLR_class-A_CS"/>
</dbReference>
<evidence type="ECO:0000313" key="5">
    <source>
        <dbReference type="EMBL" id="CAD1469914.1"/>
    </source>
</evidence>
<dbReference type="Gene3D" id="4.10.400.10">
    <property type="entry name" value="Low-density Lipoprotein Receptor"/>
    <property type="match status" value="4"/>
</dbReference>
<dbReference type="Pfam" id="PF01683">
    <property type="entry name" value="EB"/>
    <property type="match status" value="1"/>
</dbReference>
<feature type="region of interest" description="Disordered" evidence="3">
    <location>
        <begin position="207"/>
        <end position="240"/>
    </location>
</feature>
<comment type="caution">
    <text evidence="5">The sequence shown here is derived from an EMBL/GenBank/DDBJ whole genome shotgun (WGS) entry which is preliminary data.</text>
</comment>
<dbReference type="PROSITE" id="PS01209">
    <property type="entry name" value="LDLRA_1"/>
    <property type="match status" value="2"/>
</dbReference>
<dbReference type="PROSITE" id="PS50068">
    <property type="entry name" value="LDLRA_2"/>
    <property type="match status" value="4"/>
</dbReference>
<dbReference type="OrthoDB" id="9991628at2759"/>
<dbReference type="Pfam" id="PF00057">
    <property type="entry name" value="Ldl_recept_a"/>
    <property type="match status" value="3"/>
</dbReference>
<feature type="non-terminal residue" evidence="5">
    <location>
        <position position="545"/>
    </location>
</feature>
<feature type="disulfide bond" evidence="2">
    <location>
        <begin position="437"/>
        <end position="452"/>
    </location>
</feature>
<dbReference type="PANTHER" id="PTHR39069:SF1">
    <property type="entry name" value="ECDYSONE-INDUCIBLE GENE E1, ISOFORM A"/>
    <property type="match status" value="1"/>
</dbReference>
<feature type="disulfide bond" evidence="2">
    <location>
        <begin position="458"/>
        <end position="470"/>
    </location>
</feature>
<feature type="disulfide bond" evidence="2">
    <location>
        <begin position="515"/>
        <end position="533"/>
    </location>
</feature>
<dbReference type="PANTHER" id="PTHR39069">
    <property type="entry name" value="ECDYSONE-INDUCIBLE GENE E1, ISOFORM A"/>
    <property type="match status" value="1"/>
</dbReference>
<evidence type="ECO:0000256" key="2">
    <source>
        <dbReference type="PROSITE-ProRule" id="PRU00124"/>
    </source>
</evidence>
<dbReference type="PRINTS" id="PR00261">
    <property type="entry name" value="LDLRECEPTOR"/>
</dbReference>
<evidence type="ECO:0000256" key="1">
    <source>
        <dbReference type="ARBA" id="ARBA00023157"/>
    </source>
</evidence>
<name>A0A6V7GXQ7_9HYME</name>
<dbReference type="InterPro" id="IPR006149">
    <property type="entry name" value="EB_dom"/>
</dbReference>
<keyword evidence="1 2" id="KW-1015">Disulfide bond</keyword>
<feature type="disulfide bond" evidence="2">
    <location>
        <begin position="465"/>
        <end position="483"/>
    </location>
</feature>
<dbReference type="InterPro" id="IPR002172">
    <property type="entry name" value="LDrepeatLR_classA_rpt"/>
</dbReference>